<evidence type="ECO:0000313" key="2">
    <source>
        <dbReference type="EMBL" id="KAG5632112.1"/>
    </source>
</evidence>
<organism evidence="2 3">
    <name type="scientific">Solanum commersonii</name>
    <name type="common">Commerson's wild potato</name>
    <name type="synonym">Commerson's nightshade</name>
    <dbReference type="NCBI Taxonomy" id="4109"/>
    <lineage>
        <taxon>Eukaryota</taxon>
        <taxon>Viridiplantae</taxon>
        <taxon>Streptophyta</taxon>
        <taxon>Embryophyta</taxon>
        <taxon>Tracheophyta</taxon>
        <taxon>Spermatophyta</taxon>
        <taxon>Magnoliopsida</taxon>
        <taxon>eudicotyledons</taxon>
        <taxon>Gunneridae</taxon>
        <taxon>Pentapetalae</taxon>
        <taxon>asterids</taxon>
        <taxon>lamiids</taxon>
        <taxon>Solanales</taxon>
        <taxon>Solanaceae</taxon>
        <taxon>Solanoideae</taxon>
        <taxon>Solaneae</taxon>
        <taxon>Solanum</taxon>
    </lineage>
</organism>
<proteinExistence type="predicted"/>
<feature type="region of interest" description="Disordered" evidence="1">
    <location>
        <begin position="1"/>
        <end position="52"/>
    </location>
</feature>
<dbReference type="EMBL" id="JACXVP010000001">
    <property type="protein sequence ID" value="KAG5632112.1"/>
    <property type="molecule type" value="Genomic_DNA"/>
</dbReference>
<name>A0A9J6B631_SOLCO</name>
<feature type="compositionally biased region" description="Polar residues" evidence="1">
    <location>
        <begin position="31"/>
        <end position="51"/>
    </location>
</feature>
<evidence type="ECO:0000256" key="1">
    <source>
        <dbReference type="SAM" id="MobiDB-lite"/>
    </source>
</evidence>
<keyword evidence="3" id="KW-1185">Reference proteome</keyword>
<gene>
    <name evidence="2" type="ORF">H5410_003829</name>
</gene>
<comment type="caution">
    <text evidence="2">The sequence shown here is derived from an EMBL/GenBank/DDBJ whole genome shotgun (WGS) entry which is preliminary data.</text>
</comment>
<feature type="non-terminal residue" evidence="2">
    <location>
        <position position="1"/>
    </location>
</feature>
<reference evidence="2 3" key="1">
    <citation type="submission" date="2020-09" db="EMBL/GenBank/DDBJ databases">
        <title>De no assembly of potato wild relative species, Solanum commersonii.</title>
        <authorList>
            <person name="Cho K."/>
        </authorList>
    </citation>
    <scope>NUCLEOTIDE SEQUENCE [LARGE SCALE GENOMIC DNA]</scope>
    <source>
        <strain evidence="2">LZ3.2</strain>
        <tissue evidence="2">Leaf</tissue>
    </source>
</reference>
<accession>A0A9J6B631</accession>
<evidence type="ECO:0000313" key="3">
    <source>
        <dbReference type="Proteomes" id="UP000824120"/>
    </source>
</evidence>
<feature type="compositionally biased region" description="Low complexity" evidence="1">
    <location>
        <begin position="1"/>
        <end position="15"/>
    </location>
</feature>
<dbReference type="Proteomes" id="UP000824120">
    <property type="component" value="Chromosome 1"/>
</dbReference>
<dbReference type="AlphaFoldDB" id="A0A9J6B631"/>
<protein>
    <submittedName>
        <fullName evidence="2">Uncharacterized protein</fullName>
    </submittedName>
</protein>
<sequence>QVASENTNNSSSRNSGGQQLQLVSFREAGSTGKNSRSSQRGQLGETTSNNSELRRLQSAKPLLLSAWTSDNNQRTSELRRKANLRLYMLNECPICLTWCLGRPIRNLFQSKPFIIAVQCLLDLKQGR</sequence>